<evidence type="ECO:0000313" key="2">
    <source>
        <dbReference type="Proteomes" id="UP001224433"/>
    </source>
</evidence>
<keyword evidence="2" id="KW-1185">Reference proteome</keyword>
<organism evidence="1 2">
    <name type="scientific">Streptomyces glycanivorans</name>
    <dbReference type="NCBI Taxonomy" id="3033808"/>
    <lineage>
        <taxon>Bacteria</taxon>
        <taxon>Bacillati</taxon>
        <taxon>Actinomycetota</taxon>
        <taxon>Actinomycetes</taxon>
        <taxon>Kitasatosporales</taxon>
        <taxon>Streptomycetaceae</taxon>
        <taxon>Streptomyces</taxon>
    </lineage>
</organism>
<dbReference type="Proteomes" id="UP001224433">
    <property type="component" value="Chromosome"/>
</dbReference>
<name>A0ABY9J5D0_9ACTN</name>
<dbReference type="RefSeq" id="WP_187282300.1">
    <property type="nucleotide sequence ID" value="NZ_CP120983.1"/>
</dbReference>
<sequence>MDGVPVEPADAEFLMSPEARDAATREGVPVIDHRALRRVWTRSAGQR</sequence>
<gene>
    <name evidence="1" type="ORF">P8A20_01785</name>
</gene>
<protein>
    <submittedName>
        <fullName evidence="1">Uncharacterized protein</fullName>
    </submittedName>
</protein>
<proteinExistence type="predicted"/>
<reference evidence="1 2" key="1">
    <citation type="submission" date="2023-03" db="EMBL/GenBank/DDBJ databases">
        <title>Isolation and description of six Streptomyces strains from soil environments, able to metabolize different microbial glucans.</title>
        <authorList>
            <person name="Widen T."/>
            <person name="Larsbrink J."/>
        </authorList>
    </citation>
    <scope>NUCLEOTIDE SEQUENCE [LARGE SCALE GENOMIC DNA]</scope>
    <source>
        <strain evidence="1 2">Alt3</strain>
    </source>
</reference>
<evidence type="ECO:0000313" key="1">
    <source>
        <dbReference type="EMBL" id="WLQ62395.1"/>
    </source>
</evidence>
<dbReference type="EMBL" id="CP120983">
    <property type="protein sequence ID" value="WLQ62395.1"/>
    <property type="molecule type" value="Genomic_DNA"/>
</dbReference>
<accession>A0ABY9J5D0</accession>